<keyword evidence="1" id="KW-0233">DNA recombination</keyword>
<dbReference type="Gene3D" id="1.10.443.10">
    <property type="entry name" value="Intergrase catalytic core"/>
    <property type="match status" value="1"/>
</dbReference>
<protein>
    <submittedName>
        <fullName evidence="3">Uncharacterized protein</fullName>
    </submittedName>
</protein>
<evidence type="ECO:0000313" key="3">
    <source>
        <dbReference type="EMBL" id="HIV99637.1"/>
    </source>
</evidence>
<dbReference type="GO" id="GO:0003677">
    <property type="term" value="F:DNA binding"/>
    <property type="evidence" value="ECO:0007669"/>
    <property type="project" value="InterPro"/>
</dbReference>
<gene>
    <name evidence="3" type="ORF">H9894_00340</name>
</gene>
<evidence type="ECO:0000313" key="4">
    <source>
        <dbReference type="Proteomes" id="UP000886752"/>
    </source>
</evidence>
<evidence type="ECO:0000256" key="1">
    <source>
        <dbReference type="ARBA" id="ARBA00023172"/>
    </source>
</evidence>
<sequence>MDDKSDDTLAPAPWPTPRQQRSSTRHKQAQQITGYLRTYAATLYPDCFQNLNEDGTVHPNQIIDCLTRKDMEGFVPWFLEEARKRRWCRSSLGSTRAILVSFLQGLVSPEQLQALRSYRPDTVHRYGCHAASFRARTVQEDTLQALFRMLEERGSPAATLTLLWLRAGLASGLRPQEWFSATWIPIGDGGILCVRTAKAHAFLQRSNGAWRHLLFLGAGNRTRCQDVEAFLAALQKLYDERSGGRPSQRVFHLAMRSCQCVLLRCNARLRDERPLSMQEPNINLYSMRHLFAARIKQKVEASGTDRRFLAALMGHACGDSPWNFYAPALQEALGGDMPIPLSAETARVRSSRRQDRAAQPVSAPLSAKDQTARTSASDVAPAPAQATSSGAGTSAVQPGPAESLSA</sequence>
<name>A0A9D1PW17_9BACT</name>
<dbReference type="Proteomes" id="UP000886752">
    <property type="component" value="Unassembled WGS sequence"/>
</dbReference>
<feature type="compositionally biased region" description="Low complexity" evidence="2">
    <location>
        <begin position="380"/>
        <end position="395"/>
    </location>
</feature>
<feature type="region of interest" description="Disordered" evidence="2">
    <location>
        <begin position="347"/>
        <end position="406"/>
    </location>
</feature>
<evidence type="ECO:0000256" key="2">
    <source>
        <dbReference type="SAM" id="MobiDB-lite"/>
    </source>
</evidence>
<dbReference type="InterPro" id="IPR013762">
    <property type="entry name" value="Integrase-like_cat_sf"/>
</dbReference>
<feature type="region of interest" description="Disordered" evidence="2">
    <location>
        <begin position="1"/>
        <end position="27"/>
    </location>
</feature>
<feature type="compositionally biased region" description="Polar residues" evidence="2">
    <location>
        <begin position="368"/>
        <end position="377"/>
    </location>
</feature>
<reference evidence="3" key="1">
    <citation type="journal article" date="2021" name="PeerJ">
        <title>Extensive microbial diversity within the chicken gut microbiome revealed by metagenomics and culture.</title>
        <authorList>
            <person name="Gilroy R."/>
            <person name="Ravi A."/>
            <person name="Getino M."/>
            <person name="Pursley I."/>
            <person name="Horton D.L."/>
            <person name="Alikhan N.F."/>
            <person name="Baker D."/>
            <person name="Gharbi K."/>
            <person name="Hall N."/>
            <person name="Watson M."/>
            <person name="Adriaenssens E.M."/>
            <person name="Foster-Nyarko E."/>
            <person name="Jarju S."/>
            <person name="Secka A."/>
            <person name="Antonio M."/>
            <person name="Oren A."/>
            <person name="Chaudhuri R.R."/>
            <person name="La Ragione R."/>
            <person name="Hildebrand F."/>
            <person name="Pallen M.J."/>
        </authorList>
    </citation>
    <scope>NUCLEOTIDE SEQUENCE</scope>
    <source>
        <strain evidence="3">ChiHecec2B26-446</strain>
    </source>
</reference>
<dbReference type="GO" id="GO:0015074">
    <property type="term" value="P:DNA integration"/>
    <property type="evidence" value="ECO:0007669"/>
    <property type="project" value="InterPro"/>
</dbReference>
<dbReference type="SUPFAM" id="SSF56349">
    <property type="entry name" value="DNA breaking-rejoining enzymes"/>
    <property type="match status" value="1"/>
</dbReference>
<dbReference type="EMBL" id="DXHV01000006">
    <property type="protein sequence ID" value="HIV99637.1"/>
    <property type="molecule type" value="Genomic_DNA"/>
</dbReference>
<proteinExistence type="predicted"/>
<dbReference type="GO" id="GO:0006310">
    <property type="term" value="P:DNA recombination"/>
    <property type="evidence" value="ECO:0007669"/>
    <property type="project" value="UniProtKB-KW"/>
</dbReference>
<accession>A0A9D1PW17</accession>
<dbReference type="InterPro" id="IPR011010">
    <property type="entry name" value="DNA_brk_join_enz"/>
</dbReference>
<organism evidence="3 4">
    <name type="scientific">Candidatus Desulfovibrio intestinipullorum</name>
    <dbReference type="NCBI Taxonomy" id="2838536"/>
    <lineage>
        <taxon>Bacteria</taxon>
        <taxon>Pseudomonadati</taxon>
        <taxon>Thermodesulfobacteriota</taxon>
        <taxon>Desulfovibrionia</taxon>
        <taxon>Desulfovibrionales</taxon>
        <taxon>Desulfovibrionaceae</taxon>
        <taxon>Desulfovibrio</taxon>
    </lineage>
</organism>
<dbReference type="AlphaFoldDB" id="A0A9D1PW17"/>
<comment type="caution">
    <text evidence="3">The sequence shown here is derived from an EMBL/GenBank/DDBJ whole genome shotgun (WGS) entry which is preliminary data.</text>
</comment>
<reference evidence="3" key="2">
    <citation type="submission" date="2021-04" db="EMBL/GenBank/DDBJ databases">
        <authorList>
            <person name="Gilroy R."/>
        </authorList>
    </citation>
    <scope>NUCLEOTIDE SEQUENCE</scope>
    <source>
        <strain evidence="3">ChiHecec2B26-446</strain>
    </source>
</reference>